<sequence length="240" mass="26907">MTYMPHILVVDDEEDIRSLLTAFFRKHGHDVSVAIDGQSLFAALDVQQIDIVILDIMLPGEDGFSLCRRIRATSKVPVIMLTAVADHVDRVVGLEMGADDYLVKPFDARELLARVKAVLRRTIQTEAAMPGTSTRPVLSFGGWCLDIARRELRSADNTLIILSSSEFDLLLAFVEHPQRVLTRDQLLDLARGSSREVYDRSIDVQVGRLRRKLDIDMETPSVIRTVRGGGYMFTPSVRRG</sequence>
<dbReference type="PANTHER" id="PTHR48111">
    <property type="entry name" value="REGULATOR OF RPOS"/>
    <property type="match status" value="1"/>
</dbReference>
<protein>
    <submittedName>
        <fullName evidence="10">Response regulator transcription factor</fullName>
    </submittedName>
</protein>
<keyword evidence="2" id="KW-0902">Two-component regulatory system</keyword>
<dbReference type="InterPro" id="IPR001867">
    <property type="entry name" value="OmpR/PhoB-type_DNA-bd"/>
</dbReference>
<keyword evidence="1 6" id="KW-0597">Phosphoprotein</keyword>
<comment type="caution">
    <text evidence="10">The sequence shown here is derived from an EMBL/GenBank/DDBJ whole genome shotgun (WGS) entry which is preliminary data.</text>
</comment>
<dbReference type="InterPro" id="IPR016032">
    <property type="entry name" value="Sig_transdc_resp-reg_C-effctor"/>
</dbReference>
<keyword evidence="11" id="KW-1185">Reference proteome</keyword>
<dbReference type="InterPro" id="IPR036388">
    <property type="entry name" value="WH-like_DNA-bd_sf"/>
</dbReference>
<feature type="DNA-binding region" description="OmpR/PhoB-type" evidence="7">
    <location>
        <begin position="135"/>
        <end position="235"/>
    </location>
</feature>
<dbReference type="PANTHER" id="PTHR48111:SF4">
    <property type="entry name" value="DNA-BINDING DUAL TRANSCRIPTIONAL REGULATOR OMPR"/>
    <property type="match status" value="1"/>
</dbReference>
<evidence type="ECO:0000313" key="11">
    <source>
        <dbReference type="Proteomes" id="UP001629249"/>
    </source>
</evidence>
<gene>
    <name evidence="10" type="ORF">PQR66_11235</name>
</gene>
<dbReference type="Pfam" id="PF00072">
    <property type="entry name" value="Response_reg"/>
    <property type="match status" value="1"/>
</dbReference>
<keyword evidence="3" id="KW-0805">Transcription regulation</keyword>
<dbReference type="Gene3D" id="6.10.250.690">
    <property type="match status" value="1"/>
</dbReference>
<keyword evidence="4 7" id="KW-0238">DNA-binding</keyword>
<dbReference type="CDD" id="cd00383">
    <property type="entry name" value="trans_reg_C"/>
    <property type="match status" value="1"/>
</dbReference>
<dbReference type="InterPro" id="IPR011006">
    <property type="entry name" value="CheY-like_superfamily"/>
</dbReference>
<evidence type="ECO:0000256" key="6">
    <source>
        <dbReference type="PROSITE-ProRule" id="PRU00169"/>
    </source>
</evidence>
<dbReference type="PROSITE" id="PS51755">
    <property type="entry name" value="OMPR_PHOB"/>
    <property type="match status" value="1"/>
</dbReference>
<dbReference type="SUPFAM" id="SSF52172">
    <property type="entry name" value="CheY-like"/>
    <property type="match status" value="1"/>
</dbReference>
<dbReference type="EMBL" id="JAQQFN010000007">
    <property type="protein sequence ID" value="MFL9883602.1"/>
    <property type="molecule type" value="Genomic_DNA"/>
</dbReference>
<evidence type="ECO:0000313" key="10">
    <source>
        <dbReference type="EMBL" id="MFL9883602.1"/>
    </source>
</evidence>
<dbReference type="InterPro" id="IPR039420">
    <property type="entry name" value="WalR-like"/>
</dbReference>
<feature type="domain" description="OmpR/PhoB-type" evidence="9">
    <location>
        <begin position="135"/>
        <end position="235"/>
    </location>
</feature>
<dbReference type="SUPFAM" id="SSF46894">
    <property type="entry name" value="C-terminal effector domain of the bipartite response regulators"/>
    <property type="match status" value="1"/>
</dbReference>
<evidence type="ECO:0000256" key="7">
    <source>
        <dbReference type="PROSITE-ProRule" id="PRU01091"/>
    </source>
</evidence>
<reference evidence="10 11" key="1">
    <citation type="journal article" date="2024" name="Chem. Sci.">
        <title>Discovery of megapolipeptins by genome mining of a Burkholderiales bacteria collection.</title>
        <authorList>
            <person name="Paulo B.S."/>
            <person name="Recchia M.J.J."/>
            <person name="Lee S."/>
            <person name="Fergusson C.H."/>
            <person name="Romanowski S.B."/>
            <person name="Hernandez A."/>
            <person name="Krull N."/>
            <person name="Liu D.Y."/>
            <person name="Cavanagh H."/>
            <person name="Bos A."/>
            <person name="Gray C.A."/>
            <person name="Murphy B.T."/>
            <person name="Linington R.G."/>
            <person name="Eustaquio A.S."/>
        </authorList>
    </citation>
    <scope>NUCLEOTIDE SEQUENCE [LARGE SCALE GENOMIC DNA]</scope>
    <source>
        <strain evidence="10 11">RL16-012-BIC-B</strain>
    </source>
</reference>
<name>A0ABW8ZK56_9BURK</name>
<evidence type="ECO:0000259" key="9">
    <source>
        <dbReference type="PROSITE" id="PS51755"/>
    </source>
</evidence>
<accession>A0ABW8ZK56</accession>
<evidence type="ECO:0000256" key="2">
    <source>
        <dbReference type="ARBA" id="ARBA00023012"/>
    </source>
</evidence>
<dbReference type="Gene3D" id="3.40.50.2300">
    <property type="match status" value="1"/>
</dbReference>
<dbReference type="InterPro" id="IPR001789">
    <property type="entry name" value="Sig_transdc_resp-reg_receiver"/>
</dbReference>
<dbReference type="Gene3D" id="1.10.10.10">
    <property type="entry name" value="Winged helix-like DNA-binding domain superfamily/Winged helix DNA-binding domain"/>
    <property type="match status" value="1"/>
</dbReference>
<keyword evidence="5" id="KW-0804">Transcription</keyword>
<evidence type="ECO:0000256" key="5">
    <source>
        <dbReference type="ARBA" id="ARBA00023163"/>
    </source>
</evidence>
<organism evidence="10 11">
    <name type="scientific">Paraburkholderia agricolaris</name>
    <dbReference type="NCBI Taxonomy" id="2152888"/>
    <lineage>
        <taxon>Bacteria</taxon>
        <taxon>Pseudomonadati</taxon>
        <taxon>Pseudomonadota</taxon>
        <taxon>Betaproteobacteria</taxon>
        <taxon>Burkholderiales</taxon>
        <taxon>Burkholderiaceae</taxon>
        <taxon>Paraburkholderia</taxon>
    </lineage>
</organism>
<evidence type="ECO:0000256" key="3">
    <source>
        <dbReference type="ARBA" id="ARBA00023015"/>
    </source>
</evidence>
<feature type="modified residue" description="4-aspartylphosphate" evidence="6">
    <location>
        <position position="55"/>
    </location>
</feature>
<dbReference type="SMART" id="SM00448">
    <property type="entry name" value="REC"/>
    <property type="match status" value="1"/>
</dbReference>
<dbReference type="SMART" id="SM00862">
    <property type="entry name" value="Trans_reg_C"/>
    <property type="match status" value="1"/>
</dbReference>
<dbReference type="RefSeq" id="WP_408332385.1">
    <property type="nucleotide sequence ID" value="NZ_JAQQFH010000028.1"/>
</dbReference>
<proteinExistence type="predicted"/>
<dbReference type="Proteomes" id="UP001629249">
    <property type="component" value="Unassembled WGS sequence"/>
</dbReference>
<dbReference type="Pfam" id="PF00486">
    <property type="entry name" value="Trans_reg_C"/>
    <property type="match status" value="1"/>
</dbReference>
<evidence type="ECO:0000259" key="8">
    <source>
        <dbReference type="PROSITE" id="PS50110"/>
    </source>
</evidence>
<evidence type="ECO:0000256" key="1">
    <source>
        <dbReference type="ARBA" id="ARBA00022553"/>
    </source>
</evidence>
<evidence type="ECO:0000256" key="4">
    <source>
        <dbReference type="ARBA" id="ARBA00023125"/>
    </source>
</evidence>
<feature type="domain" description="Response regulatory" evidence="8">
    <location>
        <begin position="6"/>
        <end position="119"/>
    </location>
</feature>
<dbReference type="PROSITE" id="PS50110">
    <property type="entry name" value="RESPONSE_REGULATORY"/>
    <property type="match status" value="1"/>
</dbReference>